<comment type="subcellular location">
    <subcellularLocation>
        <location evidence="2">Cytoplasm</location>
    </subcellularLocation>
</comment>
<organism evidence="4 5">
    <name type="scientific">Syntrophobacter fumaroxidans (strain DSM 10017 / MPOB)</name>
    <dbReference type="NCBI Taxonomy" id="335543"/>
    <lineage>
        <taxon>Bacteria</taxon>
        <taxon>Pseudomonadati</taxon>
        <taxon>Thermodesulfobacteriota</taxon>
        <taxon>Syntrophobacteria</taxon>
        <taxon>Syntrophobacterales</taxon>
        <taxon>Syntrophobacteraceae</taxon>
        <taxon>Syntrophobacter</taxon>
    </lineage>
</organism>
<dbReference type="Pfam" id="PF00582">
    <property type="entry name" value="Usp"/>
    <property type="match status" value="1"/>
</dbReference>
<keyword evidence="5" id="KW-1185">Reference proteome</keyword>
<dbReference type="InterPro" id="IPR006015">
    <property type="entry name" value="Universal_stress_UspA"/>
</dbReference>
<dbReference type="RefSeq" id="WP_011697055.1">
    <property type="nucleotide sequence ID" value="NC_008554.1"/>
</dbReference>
<dbReference type="SUPFAM" id="SSF52402">
    <property type="entry name" value="Adenine nucleotide alpha hydrolases-like"/>
    <property type="match status" value="1"/>
</dbReference>
<dbReference type="Proteomes" id="UP000001784">
    <property type="component" value="Chromosome"/>
</dbReference>
<dbReference type="InParanoid" id="A0LEN0"/>
<dbReference type="EMBL" id="CP000478">
    <property type="protein sequence ID" value="ABK15882.1"/>
    <property type="molecule type" value="Genomic_DNA"/>
</dbReference>
<protein>
    <recommendedName>
        <fullName evidence="2">Universal stress protein</fullName>
    </recommendedName>
</protein>
<dbReference type="CDD" id="cd00293">
    <property type="entry name" value="USP-like"/>
    <property type="match status" value="1"/>
</dbReference>
<evidence type="ECO:0000313" key="5">
    <source>
        <dbReference type="Proteomes" id="UP000001784"/>
    </source>
</evidence>
<dbReference type="AlphaFoldDB" id="A0LEN0"/>
<accession>A0LEN0</accession>
<evidence type="ECO:0000256" key="2">
    <source>
        <dbReference type="PIRNR" id="PIRNR006276"/>
    </source>
</evidence>
<dbReference type="Gene3D" id="3.40.50.620">
    <property type="entry name" value="HUPs"/>
    <property type="match status" value="1"/>
</dbReference>
<evidence type="ECO:0000259" key="3">
    <source>
        <dbReference type="Pfam" id="PF00582"/>
    </source>
</evidence>
<comment type="similarity">
    <text evidence="1 2">Belongs to the universal stress protein A family.</text>
</comment>
<reference evidence="4 5" key="1">
    <citation type="submission" date="2006-10" db="EMBL/GenBank/DDBJ databases">
        <title>Complete sequence of Syntrophobacter fumaroxidans MPOB.</title>
        <authorList>
            <consortium name="US DOE Joint Genome Institute"/>
            <person name="Copeland A."/>
            <person name="Lucas S."/>
            <person name="Lapidus A."/>
            <person name="Barry K."/>
            <person name="Detter J.C."/>
            <person name="Glavina del Rio T."/>
            <person name="Hammon N."/>
            <person name="Israni S."/>
            <person name="Pitluck S."/>
            <person name="Goltsman E.G."/>
            <person name="Martinez M."/>
            <person name="Schmutz J."/>
            <person name="Larimer F."/>
            <person name="Land M."/>
            <person name="Hauser L."/>
            <person name="Kyrpides N."/>
            <person name="Kim E."/>
            <person name="Boone D.R."/>
            <person name="Brockman F."/>
            <person name="Culley D."/>
            <person name="Ferry J."/>
            <person name="Gunsalus R."/>
            <person name="McInerney M.J."/>
            <person name="Morrison M."/>
            <person name="Plugge C."/>
            <person name="Rohlin L."/>
            <person name="Scholten J."/>
            <person name="Sieber J."/>
            <person name="Stams A.J.M."/>
            <person name="Worm P."/>
            <person name="Henstra A.M."/>
            <person name="Richardson P."/>
        </authorList>
    </citation>
    <scope>NUCLEOTIDE SEQUENCE [LARGE SCALE GENOMIC DNA]</scope>
    <source>
        <strain evidence="5">DSM 10017 / MPOB</strain>
    </source>
</reference>
<dbReference type="PANTHER" id="PTHR46268">
    <property type="entry name" value="STRESS RESPONSE PROTEIN NHAX"/>
    <property type="match status" value="1"/>
</dbReference>
<name>A0LEN0_SYNFM</name>
<dbReference type="InterPro" id="IPR006016">
    <property type="entry name" value="UspA"/>
</dbReference>
<dbReference type="InterPro" id="IPR014729">
    <property type="entry name" value="Rossmann-like_a/b/a_fold"/>
</dbReference>
<evidence type="ECO:0000313" key="4">
    <source>
        <dbReference type="EMBL" id="ABK15882.1"/>
    </source>
</evidence>
<feature type="domain" description="UspA" evidence="3">
    <location>
        <begin position="6"/>
        <end position="150"/>
    </location>
</feature>
<proteinExistence type="inferred from homology"/>
<keyword evidence="2" id="KW-0963">Cytoplasm</keyword>
<dbReference type="STRING" id="335543.Sfum_0180"/>
<dbReference type="PIRSF" id="PIRSF006276">
    <property type="entry name" value="UspA"/>
    <property type="match status" value="1"/>
</dbReference>
<dbReference type="HOGENOM" id="CLU_049301_11_2_7"/>
<dbReference type="eggNOG" id="COG0589">
    <property type="taxonomic scope" value="Bacteria"/>
</dbReference>
<dbReference type="GO" id="GO:0005737">
    <property type="term" value="C:cytoplasm"/>
    <property type="evidence" value="ECO:0007669"/>
    <property type="project" value="UniProtKB-SubCell"/>
</dbReference>
<dbReference type="PRINTS" id="PR01438">
    <property type="entry name" value="UNVRSLSTRESS"/>
</dbReference>
<dbReference type="KEGG" id="sfu:Sfum_0180"/>
<evidence type="ECO:0000256" key="1">
    <source>
        <dbReference type="ARBA" id="ARBA00008791"/>
    </source>
</evidence>
<gene>
    <name evidence="4" type="ordered locus">Sfum_0180</name>
</gene>
<dbReference type="PANTHER" id="PTHR46268:SF22">
    <property type="entry name" value="SENSOR PROTEIN KDPD-RELATED"/>
    <property type="match status" value="1"/>
</dbReference>
<sequence length="160" mass="17802">MSKESFSNIAFCTDFSENADLSFETARDLASHYGATLHIVHVMVNFSLAPPIHATYMPIEYDPKFVEQVTEAARGSIQERYVSKLAGSQRFDVHLLSGYASTEIIRVAEERDIDLIVMGSHGLTGLAHVLFGSTADRVVRRAPCSVLTVRMKKKKMPEKP</sequence>
<dbReference type="FunCoup" id="A0LEN0">
    <property type="interactions" value="314"/>
</dbReference>
<dbReference type="OrthoDB" id="9788959at2"/>